<dbReference type="GO" id="GO:0006355">
    <property type="term" value="P:regulation of DNA-templated transcription"/>
    <property type="evidence" value="ECO:0007669"/>
    <property type="project" value="InterPro"/>
</dbReference>
<dbReference type="SMART" id="SM00448">
    <property type="entry name" value="REC"/>
    <property type="match status" value="1"/>
</dbReference>
<dbReference type="STRING" id="76731.RD2015_4083"/>
<dbReference type="PROSITE" id="PS50110">
    <property type="entry name" value="RESPONSE_REGULATORY"/>
    <property type="match status" value="1"/>
</dbReference>
<reference evidence="4 5" key="1">
    <citation type="submission" date="2015-12" db="EMBL/GenBank/DDBJ databases">
        <title>Complete genome of Roseateles depolymerans KCTC 42856.</title>
        <authorList>
            <person name="Kim K.M."/>
        </authorList>
    </citation>
    <scope>NUCLEOTIDE SEQUENCE [LARGE SCALE GENOMIC DNA]</scope>
    <source>
        <strain evidence="4 5">KCTC 42856</strain>
    </source>
</reference>
<dbReference type="Proteomes" id="UP000060699">
    <property type="component" value="Chromosome"/>
</dbReference>
<dbReference type="Pfam" id="PF00196">
    <property type="entry name" value="GerE"/>
    <property type="match status" value="1"/>
</dbReference>
<accession>A0A0U3N2Y4</accession>
<dbReference type="PANTHER" id="PTHR44688">
    <property type="entry name" value="DNA-BINDING TRANSCRIPTIONAL ACTIVATOR DEVR_DOSR"/>
    <property type="match status" value="1"/>
</dbReference>
<dbReference type="InterPro" id="IPR016032">
    <property type="entry name" value="Sig_transdc_resp-reg_C-effctor"/>
</dbReference>
<dbReference type="PANTHER" id="PTHR44688:SF16">
    <property type="entry name" value="DNA-BINDING TRANSCRIPTIONAL ACTIVATOR DEVR_DOSR"/>
    <property type="match status" value="1"/>
</dbReference>
<dbReference type="AlphaFoldDB" id="A0A0U3N2Y4"/>
<keyword evidence="1" id="KW-0805">Transcription regulation</keyword>
<gene>
    <name evidence="4" type="ORF">RD2015_4083</name>
</gene>
<proteinExistence type="predicted"/>
<dbReference type="OrthoDB" id="9802186at2"/>
<keyword evidence="5" id="KW-1185">Reference proteome</keyword>
<dbReference type="SMART" id="SM00421">
    <property type="entry name" value="HTH_LUXR"/>
    <property type="match status" value="1"/>
</dbReference>
<dbReference type="KEGG" id="rdp:RD2015_4083"/>
<dbReference type="PRINTS" id="PR00038">
    <property type="entry name" value="HTHLUXR"/>
</dbReference>
<dbReference type="SUPFAM" id="SSF52172">
    <property type="entry name" value="CheY-like"/>
    <property type="match status" value="1"/>
</dbReference>
<keyword evidence="2" id="KW-0238">DNA-binding</keyword>
<evidence type="ECO:0000256" key="1">
    <source>
        <dbReference type="ARBA" id="ARBA00023015"/>
    </source>
</evidence>
<dbReference type="InterPro" id="IPR000792">
    <property type="entry name" value="Tscrpt_reg_LuxR_C"/>
</dbReference>
<protein>
    <submittedName>
        <fullName evidence="4">Chemotaxis protein CheY</fullName>
    </submittedName>
</protein>
<dbReference type="GO" id="GO:0003677">
    <property type="term" value="F:DNA binding"/>
    <property type="evidence" value="ECO:0007669"/>
    <property type="project" value="UniProtKB-KW"/>
</dbReference>
<evidence type="ECO:0000313" key="5">
    <source>
        <dbReference type="Proteomes" id="UP000060699"/>
    </source>
</evidence>
<dbReference type="InterPro" id="IPR001789">
    <property type="entry name" value="Sig_transdc_resp-reg_receiver"/>
</dbReference>
<dbReference type="PROSITE" id="PS50043">
    <property type="entry name" value="HTH_LUXR_2"/>
    <property type="match status" value="1"/>
</dbReference>
<keyword evidence="3" id="KW-0804">Transcription</keyword>
<dbReference type="Gene3D" id="3.40.50.2300">
    <property type="match status" value="1"/>
</dbReference>
<sequence>MGPATASLEDSTVVVVDDDDQVRQALSSLFRSLGSDVVTLASAAELQQYVFPDRTCCVILDVRLRGASGLDAQALMVARGNPVPVIFITGHGDIPMTVTAMKAGAEHFLAKPFREQELLDAVHAALTKDAARRARDRQAEGVRVRYESLTPREREVMAKVSAGWLNKQIADQLGISEITVKIHRAQVMRKMEADSLAMLVVQAQQLGICPIQI</sequence>
<dbReference type="EMBL" id="CP013729">
    <property type="protein sequence ID" value="ALV08532.1"/>
    <property type="molecule type" value="Genomic_DNA"/>
</dbReference>
<dbReference type="Pfam" id="PF00072">
    <property type="entry name" value="Response_reg"/>
    <property type="match status" value="1"/>
</dbReference>
<dbReference type="SUPFAM" id="SSF46894">
    <property type="entry name" value="C-terminal effector domain of the bipartite response regulators"/>
    <property type="match status" value="1"/>
</dbReference>
<name>A0A0U3N2Y4_9BURK</name>
<organism evidence="4 5">
    <name type="scientific">Roseateles depolymerans</name>
    <dbReference type="NCBI Taxonomy" id="76731"/>
    <lineage>
        <taxon>Bacteria</taxon>
        <taxon>Pseudomonadati</taxon>
        <taxon>Pseudomonadota</taxon>
        <taxon>Betaproteobacteria</taxon>
        <taxon>Burkholderiales</taxon>
        <taxon>Sphaerotilaceae</taxon>
        <taxon>Roseateles</taxon>
    </lineage>
</organism>
<dbReference type="InterPro" id="IPR036388">
    <property type="entry name" value="WH-like_DNA-bd_sf"/>
</dbReference>
<dbReference type="Gene3D" id="1.10.10.10">
    <property type="entry name" value="Winged helix-like DNA-binding domain superfamily/Winged helix DNA-binding domain"/>
    <property type="match status" value="1"/>
</dbReference>
<evidence type="ECO:0000256" key="2">
    <source>
        <dbReference type="ARBA" id="ARBA00023125"/>
    </source>
</evidence>
<evidence type="ECO:0000313" key="4">
    <source>
        <dbReference type="EMBL" id="ALV08532.1"/>
    </source>
</evidence>
<evidence type="ECO:0000256" key="3">
    <source>
        <dbReference type="ARBA" id="ARBA00023163"/>
    </source>
</evidence>
<dbReference type="GO" id="GO:0000160">
    <property type="term" value="P:phosphorelay signal transduction system"/>
    <property type="evidence" value="ECO:0007669"/>
    <property type="project" value="InterPro"/>
</dbReference>
<dbReference type="RefSeq" id="WP_058936478.1">
    <property type="nucleotide sequence ID" value="NZ_CP013729.1"/>
</dbReference>
<dbReference type="CDD" id="cd06170">
    <property type="entry name" value="LuxR_C_like"/>
    <property type="match status" value="1"/>
</dbReference>
<dbReference type="InterPro" id="IPR011006">
    <property type="entry name" value="CheY-like_superfamily"/>
</dbReference>